<gene>
    <name evidence="1" type="ORF">GCM10023352_06650</name>
</gene>
<dbReference type="Proteomes" id="UP001500187">
    <property type="component" value="Unassembled WGS sequence"/>
</dbReference>
<dbReference type="EMBL" id="BAABKP010000001">
    <property type="protein sequence ID" value="GAA4791219.1"/>
    <property type="molecule type" value="Genomic_DNA"/>
</dbReference>
<keyword evidence="2" id="KW-1185">Reference proteome</keyword>
<name>A0ABP9B6P6_9MICC</name>
<evidence type="ECO:0008006" key="3">
    <source>
        <dbReference type="Google" id="ProtNLM"/>
    </source>
</evidence>
<accession>A0ABP9B6P6</accession>
<reference evidence="2" key="1">
    <citation type="journal article" date="2019" name="Int. J. Syst. Evol. Microbiol.">
        <title>The Global Catalogue of Microorganisms (GCM) 10K type strain sequencing project: providing services to taxonomists for standard genome sequencing and annotation.</title>
        <authorList>
            <consortium name="The Broad Institute Genomics Platform"/>
            <consortium name="The Broad Institute Genome Sequencing Center for Infectious Disease"/>
            <person name="Wu L."/>
            <person name="Ma J."/>
        </authorList>
    </citation>
    <scope>NUCLEOTIDE SEQUENCE [LARGE SCALE GENOMIC DNA]</scope>
    <source>
        <strain evidence="2">JCM 18541</strain>
    </source>
</reference>
<dbReference type="RefSeq" id="WP_345444732.1">
    <property type="nucleotide sequence ID" value="NZ_BAABKP010000001.1"/>
</dbReference>
<proteinExistence type="predicted"/>
<evidence type="ECO:0000313" key="1">
    <source>
        <dbReference type="EMBL" id="GAA4791219.1"/>
    </source>
</evidence>
<evidence type="ECO:0000313" key="2">
    <source>
        <dbReference type="Proteomes" id="UP001500187"/>
    </source>
</evidence>
<sequence>MMKFKNWVNETFDSPSLNQVFSHHSSHQKQLKNLPKALHMADSLLGRETVLEIAPGRFSGFGDSVLFVTNQRLLITKNSFQSGYSVSLDLDSLENARLSYQPLAGHTLSLGGGAHRFTRIPAGFANSLRKALFEEQKTFSQMAQAD</sequence>
<organism evidence="1 2">
    <name type="scientific">Rothia endophytica</name>
    <dbReference type="NCBI Taxonomy" id="1324766"/>
    <lineage>
        <taxon>Bacteria</taxon>
        <taxon>Bacillati</taxon>
        <taxon>Actinomycetota</taxon>
        <taxon>Actinomycetes</taxon>
        <taxon>Micrococcales</taxon>
        <taxon>Micrococcaceae</taxon>
        <taxon>Rothia</taxon>
    </lineage>
</organism>
<comment type="caution">
    <text evidence="1">The sequence shown here is derived from an EMBL/GenBank/DDBJ whole genome shotgun (WGS) entry which is preliminary data.</text>
</comment>
<protein>
    <recommendedName>
        <fullName evidence="3">YokE-like PH domain-containing protein</fullName>
    </recommendedName>
</protein>